<sequence length="152" mass="17712">MAGRESRSSVCVKMCPQQRARHEAYSELSKDAQSWMAAASQRVCAHLNNQKSHQVCKLTTAAERQNQLTAQLKAAEARNRVRQLRQHYQNLKEQEINLMISCQSNAQRAIRLEQLLPVRERKIHHTDCMDQLQRRRIEEILEDEKGLSISHR</sequence>
<reference evidence="2" key="2">
    <citation type="submission" date="2025-09" db="UniProtKB">
        <authorList>
            <consortium name="Ensembl"/>
        </authorList>
    </citation>
    <scope>IDENTIFICATION</scope>
</reference>
<name>A0A672RA48_SINGR</name>
<proteinExistence type="predicted"/>
<organism evidence="2 3">
    <name type="scientific">Sinocyclocheilus grahami</name>
    <name type="common">Dianchi golden-line fish</name>
    <name type="synonym">Barbus grahami</name>
    <dbReference type="NCBI Taxonomy" id="75366"/>
    <lineage>
        <taxon>Eukaryota</taxon>
        <taxon>Metazoa</taxon>
        <taxon>Chordata</taxon>
        <taxon>Craniata</taxon>
        <taxon>Vertebrata</taxon>
        <taxon>Euteleostomi</taxon>
        <taxon>Actinopterygii</taxon>
        <taxon>Neopterygii</taxon>
        <taxon>Teleostei</taxon>
        <taxon>Ostariophysi</taxon>
        <taxon>Cypriniformes</taxon>
        <taxon>Cyprinidae</taxon>
        <taxon>Cyprininae</taxon>
        <taxon>Sinocyclocheilus</taxon>
    </lineage>
</organism>
<dbReference type="Pfam" id="PF15478">
    <property type="entry name" value="LKAAEAR"/>
    <property type="match status" value="1"/>
</dbReference>
<protein>
    <submittedName>
        <fullName evidence="2">Uncharacterized protein</fullName>
    </submittedName>
</protein>
<feature type="coiled-coil region" evidence="1">
    <location>
        <begin position="58"/>
        <end position="94"/>
    </location>
</feature>
<evidence type="ECO:0000313" key="3">
    <source>
        <dbReference type="Proteomes" id="UP000472262"/>
    </source>
</evidence>
<accession>A0A672RA48</accession>
<dbReference type="AlphaFoldDB" id="A0A672RA48"/>
<dbReference type="InterPro" id="IPR029152">
    <property type="entry name" value="LKAAEAR1"/>
</dbReference>
<evidence type="ECO:0000256" key="1">
    <source>
        <dbReference type="SAM" id="Coils"/>
    </source>
</evidence>
<dbReference type="PANTHER" id="PTHR35665">
    <property type="entry name" value="PROTEIN LKAAEAR1"/>
    <property type="match status" value="1"/>
</dbReference>
<dbReference type="PANTHER" id="PTHR35665:SF1">
    <property type="entry name" value="PROTEIN LKAAEAR1"/>
    <property type="match status" value="1"/>
</dbReference>
<dbReference type="Proteomes" id="UP000472262">
    <property type="component" value="Unassembled WGS sequence"/>
</dbReference>
<dbReference type="InParanoid" id="A0A672RA48"/>
<dbReference type="Ensembl" id="ENSSGRT00000091157.1">
    <property type="protein sequence ID" value="ENSSGRP00000085621.1"/>
    <property type="gene ID" value="ENSSGRG00000043111.1"/>
</dbReference>
<reference evidence="2" key="1">
    <citation type="submission" date="2025-08" db="UniProtKB">
        <authorList>
            <consortium name="Ensembl"/>
        </authorList>
    </citation>
    <scope>IDENTIFICATION</scope>
</reference>
<evidence type="ECO:0000313" key="2">
    <source>
        <dbReference type="Ensembl" id="ENSSGRP00000085621.1"/>
    </source>
</evidence>
<keyword evidence="3" id="KW-1185">Reference proteome</keyword>
<keyword evidence="1" id="KW-0175">Coiled coil</keyword>